<proteinExistence type="predicted"/>
<evidence type="ECO:0000313" key="1">
    <source>
        <dbReference type="EMBL" id="CDW43823.1"/>
    </source>
</evidence>
<accession>A0A0K2UZX7</accession>
<reference evidence="1" key="1">
    <citation type="submission" date="2014-05" db="EMBL/GenBank/DDBJ databases">
        <authorList>
            <person name="Chronopoulou M."/>
        </authorList>
    </citation>
    <scope>NUCLEOTIDE SEQUENCE</scope>
    <source>
        <tissue evidence="1">Whole organism</tissue>
    </source>
</reference>
<dbReference type="EMBL" id="HACA01026462">
    <property type="protein sequence ID" value="CDW43823.1"/>
    <property type="molecule type" value="Transcribed_RNA"/>
</dbReference>
<name>A0A0K2UZX7_LEPSM</name>
<organism evidence="1">
    <name type="scientific">Lepeophtheirus salmonis</name>
    <name type="common">Salmon louse</name>
    <name type="synonym">Caligus salmonis</name>
    <dbReference type="NCBI Taxonomy" id="72036"/>
    <lineage>
        <taxon>Eukaryota</taxon>
        <taxon>Metazoa</taxon>
        <taxon>Ecdysozoa</taxon>
        <taxon>Arthropoda</taxon>
        <taxon>Crustacea</taxon>
        <taxon>Multicrustacea</taxon>
        <taxon>Hexanauplia</taxon>
        <taxon>Copepoda</taxon>
        <taxon>Siphonostomatoida</taxon>
        <taxon>Caligidae</taxon>
        <taxon>Lepeophtheirus</taxon>
    </lineage>
</organism>
<sequence>MKRIRGQHRVLPIYANIFMGLIDKLIEGVGNFIPAMSLIIYKRLSIVIKHKFSNKNSYLGFFE</sequence>
<protein>
    <submittedName>
        <fullName evidence="1">Uncharacterized protein</fullName>
    </submittedName>
</protein>
<dbReference type="AlphaFoldDB" id="A0A0K2UZX7"/>